<dbReference type="InterPro" id="IPR028309">
    <property type="entry name" value="RB_fam"/>
</dbReference>
<keyword evidence="7" id="KW-0131">Cell cycle</keyword>
<feature type="region of interest" description="Disordered" evidence="8">
    <location>
        <begin position="1011"/>
        <end position="1030"/>
    </location>
</feature>
<comment type="similarity">
    <text evidence="2">Belongs to the retinoblastoma protein (RB) family.</text>
</comment>
<dbReference type="GO" id="GO:0006357">
    <property type="term" value="P:regulation of transcription by RNA polymerase II"/>
    <property type="evidence" value="ECO:0007669"/>
    <property type="project" value="InterPro"/>
</dbReference>
<dbReference type="InterPro" id="IPR013763">
    <property type="entry name" value="Cyclin-like_dom"/>
</dbReference>
<keyword evidence="6" id="KW-0539">Nucleus</keyword>
<feature type="domain" description="Retinoblastoma-associated protein N-terminal" evidence="10">
    <location>
        <begin position="49"/>
        <end position="195"/>
    </location>
</feature>
<dbReference type="AlphaFoldDB" id="H2YMF3"/>
<dbReference type="STRING" id="51511.ENSCSAVP00000006505"/>
<dbReference type="HOGENOM" id="CLU_008943_0_1_1"/>
<keyword evidence="13" id="KW-1185">Reference proteome</keyword>
<dbReference type="Ensembl" id="ENSCSAVT00000006587.1">
    <property type="protein sequence ID" value="ENSCSAVP00000006505.1"/>
    <property type="gene ID" value="ENSCSAVG00000003893.1"/>
</dbReference>
<keyword evidence="4" id="KW-0805">Transcription regulation</keyword>
<dbReference type="InParanoid" id="H2YMF3"/>
<evidence type="ECO:0000313" key="13">
    <source>
        <dbReference type="Proteomes" id="UP000007875"/>
    </source>
</evidence>
<dbReference type="InterPro" id="IPR002720">
    <property type="entry name" value="RB_A"/>
</dbReference>
<reference evidence="12" key="3">
    <citation type="submission" date="2025-09" db="UniProtKB">
        <authorList>
            <consortium name="Ensembl"/>
        </authorList>
    </citation>
    <scope>IDENTIFICATION</scope>
</reference>
<reference evidence="13" key="1">
    <citation type="submission" date="2003-08" db="EMBL/GenBank/DDBJ databases">
        <authorList>
            <person name="Birren B."/>
            <person name="Nusbaum C."/>
            <person name="Abebe A."/>
            <person name="Abouelleil A."/>
            <person name="Adekoya E."/>
            <person name="Ait-zahra M."/>
            <person name="Allen N."/>
            <person name="Allen T."/>
            <person name="An P."/>
            <person name="Anderson M."/>
            <person name="Anderson S."/>
            <person name="Arachchi H."/>
            <person name="Armbruster J."/>
            <person name="Bachantsang P."/>
            <person name="Baldwin J."/>
            <person name="Barry A."/>
            <person name="Bayul T."/>
            <person name="Blitshsteyn B."/>
            <person name="Bloom T."/>
            <person name="Blye J."/>
            <person name="Boguslavskiy L."/>
            <person name="Borowsky M."/>
            <person name="Boukhgalter B."/>
            <person name="Brunache A."/>
            <person name="Butler J."/>
            <person name="Calixte N."/>
            <person name="Calvo S."/>
            <person name="Camarata J."/>
            <person name="Campo K."/>
            <person name="Chang J."/>
            <person name="Cheshatsang Y."/>
            <person name="Citroen M."/>
            <person name="Collymore A."/>
            <person name="Considine T."/>
            <person name="Cook A."/>
            <person name="Cooke P."/>
            <person name="Corum B."/>
            <person name="Cuomo C."/>
            <person name="David R."/>
            <person name="Dawoe T."/>
            <person name="Degray S."/>
            <person name="Dodge S."/>
            <person name="Dooley K."/>
            <person name="Dorje P."/>
            <person name="Dorjee K."/>
            <person name="Dorris L."/>
            <person name="Duffey N."/>
            <person name="Dupes A."/>
            <person name="Elkins T."/>
            <person name="Engels R."/>
            <person name="Erickson J."/>
            <person name="Farina A."/>
            <person name="Faro S."/>
            <person name="Ferreira P."/>
            <person name="Fischer H."/>
            <person name="Fitzgerald M."/>
            <person name="Foley K."/>
            <person name="Gage D."/>
            <person name="Galagan J."/>
            <person name="Gearin G."/>
            <person name="Gnerre S."/>
            <person name="Gnirke A."/>
            <person name="Goyette A."/>
            <person name="Graham J."/>
            <person name="Grandbois E."/>
            <person name="Gyaltsen K."/>
            <person name="Hafez N."/>
            <person name="Hagopian D."/>
            <person name="Hagos B."/>
            <person name="Hall J."/>
            <person name="Hatcher B."/>
            <person name="Heller A."/>
            <person name="Higgins H."/>
            <person name="Honan T."/>
            <person name="Horn A."/>
            <person name="Houde N."/>
            <person name="Hughes L."/>
            <person name="Hulme W."/>
            <person name="Husby E."/>
            <person name="Iliev I."/>
            <person name="Jaffe D."/>
            <person name="Jones C."/>
            <person name="Kamal M."/>
            <person name="Kamat A."/>
            <person name="Kamvysselis M."/>
            <person name="Karlsson E."/>
            <person name="Kells C."/>
            <person name="Kieu A."/>
            <person name="Kisner P."/>
            <person name="Kodira C."/>
            <person name="Kulbokas E."/>
            <person name="Labutti K."/>
            <person name="Lama D."/>
            <person name="Landers T."/>
            <person name="Leger J."/>
            <person name="Levine S."/>
            <person name="Lewis D."/>
            <person name="Lewis T."/>
            <person name="Lindblad-toh K."/>
            <person name="Liu X."/>
            <person name="Lokyitsang T."/>
            <person name="Lokyitsang Y."/>
            <person name="Lucien O."/>
            <person name="Lui A."/>
            <person name="Ma L.J."/>
            <person name="Mabbitt R."/>
            <person name="Macdonald J."/>
            <person name="Maclean C."/>
            <person name="Major J."/>
            <person name="Manning J."/>
            <person name="Marabella R."/>
            <person name="Maru K."/>
            <person name="Matthews C."/>
            <person name="Mauceli E."/>
            <person name="Mccarthy M."/>
            <person name="Mcdonough S."/>
            <person name="Mcghee T."/>
            <person name="Meldrim J."/>
            <person name="Meneus L."/>
            <person name="Mesirov J."/>
            <person name="Mihalev A."/>
            <person name="Mihova T."/>
            <person name="Mikkelsen T."/>
            <person name="Mlenga V."/>
            <person name="Moru K."/>
            <person name="Mozes J."/>
            <person name="Mulrain L."/>
            <person name="Munson G."/>
            <person name="Naylor J."/>
            <person name="Newes C."/>
            <person name="Nguyen C."/>
            <person name="Nguyen N."/>
            <person name="Nguyen T."/>
            <person name="Nicol R."/>
            <person name="Nielsen C."/>
            <person name="Nizzari M."/>
            <person name="Norbu C."/>
            <person name="Norbu N."/>
            <person name="O'donnell P."/>
            <person name="Okoawo O."/>
            <person name="O'leary S."/>
            <person name="Omotosho B."/>
            <person name="O'neill K."/>
            <person name="Osman S."/>
            <person name="Parker S."/>
            <person name="Perrin D."/>
            <person name="Phunkhang P."/>
            <person name="Piqani B."/>
            <person name="Purcell S."/>
            <person name="Rachupka T."/>
            <person name="Ramasamy U."/>
            <person name="Rameau R."/>
            <person name="Ray V."/>
            <person name="Raymond C."/>
            <person name="Retta R."/>
            <person name="Richardson S."/>
            <person name="Rise C."/>
            <person name="Rodriguez J."/>
            <person name="Rogers J."/>
            <person name="Rogov P."/>
            <person name="Rutman M."/>
            <person name="Schupbach R."/>
            <person name="Seaman C."/>
            <person name="Settipalli S."/>
            <person name="Sharpe T."/>
            <person name="Sheridan J."/>
            <person name="Sherpa N."/>
            <person name="Shi J."/>
            <person name="Smirnov S."/>
            <person name="Smith C."/>
            <person name="Sougnez C."/>
            <person name="Spencer B."/>
            <person name="Stalker J."/>
            <person name="Stange-thomann N."/>
            <person name="Stavropoulos S."/>
            <person name="Stetson K."/>
            <person name="Stone C."/>
            <person name="Stone S."/>
            <person name="Stubbs M."/>
            <person name="Talamas J."/>
            <person name="Tchuinga P."/>
            <person name="Tenzing P."/>
            <person name="Tesfaye S."/>
            <person name="Theodore J."/>
            <person name="Thoulutsang Y."/>
            <person name="Topham K."/>
            <person name="Towey S."/>
            <person name="Tsamla T."/>
            <person name="Tsomo N."/>
            <person name="Vallee D."/>
            <person name="Vassiliev H."/>
            <person name="Venkataraman V."/>
            <person name="Vinson J."/>
            <person name="Vo A."/>
            <person name="Wade C."/>
            <person name="Wang S."/>
            <person name="Wangchuk T."/>
            <person name="Wangdi T."/>
            <person name="Whittaker C."/>
            <person name="Wilkinson J."/>
            <person name="Wu Y."/>
            <person name="Wyman D."/>
            <person name="Yadav S."/>
            <person name="Yang S."/>
            <person name="Yang X."/>
            <person name="Yeager S."/>
            <person name="Yee E."/>
            <person name="Young G."/>
            <person name="Zainoun J."/>
            <person name="Zembeck L."/>
            <person name="Zimmer A."/>
            <person name="Zody M."/>
            <person name="Lander E."/>
        </authorList>
    </citation>
    <scope>NUCLEOTIDE SEQUENCE [LARGE SCALE GENOMIC DNA]</scope>
</reference>
<dbReference type="eggNOG" id="KOG1010">
    <property type="taxonomic scope" value="Eukaryota"/>
</dbReference>
<feature type="region of interest" description="Disordered" evidence="8">
    <location>
        <begin position="637"/>
        <end position="657"/>
    </location>
</feature>
<feature type="compositionally biased region" description="Acidic residues" evidence="8">
    <location>
        <begin position="1020"/>
        <end position="1030"/>
    </location>
</feature>
<organism evidence="12 13">
    <name type="scientific">Ciona savignyi</name>
    <name type="common">Pacific transparent sea squirt</name>
    <dbReference type="NCBI Taxonomy" id="51511"/>
    <lineage>
        <taxon>Eukaryota</taxon>
        <taxon>Metazoa</taxon>
        <taxon>Chordata</taxon>
        <taxon>Tunicata</taxon>
        <taxon>Ascidiacea</taxon>
        <taxon>Phlebobranchia</taxon>
        <taxon>Cionidae</taxon>
        <taxon>Ciona</taxon>
    </lineage>
</organism>
<dbReference type="GO" id="GO:2000134">
    <property type="term" value="P:negative regulation of G1/S transition of mitotic cell cycle"/>
    <property type="evidence" value="ECO:0007669"/>
    <property type="project" value="TreeGrafter"/>
</dbReference>
<dbReference type="OMA" id="VYCQSTQ"/>
<comment type="subcellular location">
    <subcellularLocation>
        <location evidence="1">Nucleus</location>
    </subcellularLocation>
</comment>
<feature type="domain" description="Cyclin-like" evidence="9">
    <location>
        <begin position="787"/>
        <end position="923"/>
    </location>
</feature>
<evidence type="ECO:0008006" key="14">
    <source>
        <dbReference type="Google" id="ProtNLM"/>
    </source>
</evidence>
<dbReference type="SMART" id="SM00385">
    <property type="entry name" value="CYCLIN"/>
    <property type="match status" value="1"/>
</dbReference>
<feature type="domain" description="Retinoblastoma-associated protein A-box" evidence="11">
    <location>
        <begin position="380"/>
        <end position="574"/>
    </location>
</feature>
<dbReference type="Pfam" id="PF11934">
    <property type="entry name" value="DUF3452"/>
    <property type="match status" value="1"/>
</dbReference>
<dbReference type="Gene3D" id="1.10.472.10">
    <property type="entry name" value="Cyclin-like"/>
    <property type="match status" value="2"/>
</dbReference>
<dbReference type="GO" id="GO:0000977">
    <property type="term" value="F:RNA polymerase II transcription regulatory region sequence-specific DNA binding"/>
    <property type="evidence" value="ECO:0007669"/>
    <property type="project" value="TreeGrafter"/>
</dbReference>
<reference evidence="12" key="2">
    <citation type="submission" date="2025-08" db="UniProtKB">
        <authorList>
            <consortium name="Ensembl"/>
        </authorList>
    </citation>
    <scope>IDENTIFICATION</scope>
</reference>
<dbReference type="Gene3D" id="1.10.472.140">
    <property type="match status" value="1"/>
</dbReference>
<protein>
    <recommendedName>
        <fullName evidence="14">Retinoblastoma-like protein 1</fullName>
    </recommendedName>
</protein>
<dbReference type="GO" id="GO:0030154">
    <property type="term" value="P:cell differentiation"/>
    <property type="evidence" value="ECO:0007669"/>
    <property type="project" value="TreeGrafter"/>
</dbReference>
<dbReference type="GO" id="GO:0000785">
    <property type="term" value="C:chromatin"/>
    <property type="evidence" value="ECO:0007669"/>
    <property type="project" value="TreeGrafter"/>
</dbReference>
<dbReference type="SMART" id="SM01368">
    <property type="entry name" value="RB_A"/>
    <property type="match status" value="1"/>
</dbReference>
<dbReference type="InterPro" id="IPR036915">
    <property type="entry name" value="Cyclin-like_sf"/>
</dbReference>
<dbReference type="GO" id="GO:0005667">
    <property type="term" value="C:transcription regulator complex"/>
    <property type="evidence" value="ECO:0007669"/>
    <property type="project" value="TreeGrafter"/>
</dbReference>
<keyword evidence="5" id="KW-0804">Transcription</keyword>
<dbReference type="SUPFAM" id="SSF47954">
    <property type="entry name" value="Cyclin-like"/>
    <property type="match status" value="2"/>
</dbReference>
<dbReference type="Proteomes" id="UP000007875">
    <property type="component" value="Unassembled WGS sequence"/>
</dbReference>
<dbReference type="GeneTree" id="ENSGT00950000183202"/>
<dbReference type="Pfam" id="PF01858">
    <property type="entry name" value="RB_A"/>
    <property type="match status" value="1"/>
</dbReference>
<dbReference type="PANTHER" id="PTHR13742">
    <property type="entry name" value="RETINOBLASTOMA-ASSOCIATED PROTEIN RB -RELATED"/>
    <property type="match status" value="1"/>
</dbReference>
<evidence type="ECO:0000256" key="3">
    <source>
        <dbReference type="ARBA" id="ARBA00022491"/>
    </source>
</evidence>
<proteinExistence type="inferred from homology"/>
<keyword evidence="3" id="KW-0678">Repressor</keyword>
<evidence type="ECO:0000259" key="9">
    <source>
        <dbReference type="SMART" id="SM00385"/>
    </source>
</evidence>
<dbReference type="Pfam" id="PF01857">
    <property type="entry name" value="RB_B"/>
    <property type="match status" value="1"/>
</dbReference>
<evidence type="ECO:0000256" key="2">
    <source>
        <dbReference type="ARBA" id="ARBA00009475"/>
    </source>
</evidence>
<evidence type="ECO:0000256" key="7">
    <source>
        <dbReference type="ARBA" id="ARBA00023306"/>
    </source>
</evidence>
<evidence type="ECO:0000313" key="12">
    <source>
        <dbReference type="Ensembl" id="ENSCSAVP00000006505.1"/>
    </source>
</evidence>
<dbReference type="InterPro" id="IPR024599">
    <property type="entry name" value="RB_N"/>
</dbReference>
<evidence type="ECO:0000256" key="8">
    <source>
        <dbReference type="SAM" id="MobiDB-lite"/>
    </source>
</evidence>
<dbReference type="GO" id="GO:0005634">
    <property type="term" value="C:nucleus"/>
    <property type="evidence" value="ECO:0007669"/>
    <property type="project" value="UniProtKB-SubCell"/>
</dbReference>
<evidence type="ECO:0000256" key="4">
    <source>
        <dbReference type="ARBA" id="ARBA00023015"/>
    </source>
</evidence>
<evidence type="ECO:0000259" key="10">
    <source>
        <dbReference type="SMART" id="SM01367"/>
    </source>
</evidence>
<evidence type="ECO:0000256" key="1">
    <source>
        <dbReference type="ARBA" id="ARBA00004123"/>
    </source>
</evidence>
<sequence length="1030" mass="116809">MCLAVNLDKPTMEYAWRAYENAKENYSLEGDCLHWLTCTLYSACRTNLSSVKTLAGKTVTSNCVSLTMLLRKAKLSFISFLKKMDKWLQMNPNEELSSHVAALERSFRVSTVVFKKYRLVFTHVFLDPDDPNSKNPSRPRRNRQYRKLLCNPRDVFNFCWTLFVHARGTEYRSISDEIVSSFQLLLSAINLCYNNALACEADHRTQLLNPNFPGLPDNWQSRDFTSTNNHDIITLLVEQQSGMGLSETEREKFLLETRVVNIHNWVKHVNSLLDSEGLTGEQNTLFSPQNFESNSKAIGKLYEEYVITEGDFDERVFLHDDVDNELGTPIKCPPPVDVTLKKEVDEHLANTNSLALKTPLTNREYLHGRNQGGAVNGLLTPVSSAWQDVMKLKKLLHGKSDAPSDKLSAIFKDCADDPSEEVTARVERLKKTIKLKHTERCGDIPAGTADIGDQRATMSSVLYYHILESIVLQEKKRLNGKSDLSELLKRDDFHNLLFACCVEIVMCSFKAERVFPWALTALNLSPYYFYKVIELVIRAEDSLWGHCIKHLNHIEERILEALAWQSDSTLWQVLGNAESIAPLCEEVSFQFPCFNVDKSVGANKGLLAPDTPKSPPTHPRVKAVLEGDVGSFRKFEPGTARDRFSSPSPGSAKRRLFIKDPTSPSSGSLVGLNVTNIAQFRPKSFNCRYRKNSIKVVAMDMPNSPGGKTYLVQQTSPGVLVILKVMPVELNHTKKTENLYFVTQYFVYPGGKPVTVVSVPSVGENKKPRKTGSLALFFRKVYHLASVRLRHLCEQLVISPDLRAKIWTCFEFSLSKHAYTLMRDRHIDQLLMCAVYIIAKITQHDQSFQEIMRCYRNQPQATSNVYRNVLIRRSSSPRLVPAQAPRSMRSNSTVPRSNPSSPAPGTTAEERDDLIQFYNKVYVPVMREYVKKFSSSSDVAPLEVALSPMPRPRLFQQSPRKVTNNIYISPLKTSSLSVGTNPEHMDYNFQRSPTKRLRDINFMMQKHAPSLNGKRTLEFSQDDEGSAAKR</sequence>
<evidence type="ECO:0000256" key="5">
    <source>
        <dbReference type="ARBA" id="ARBA00023163"/>
    </source>
</evidence>
<evidence type="ECO:0000259" key="11">
    <source>
        <dbReference type="SMART" id="SM01368"/>
    </source>
</evidence>
<feature type="region of interest" description="Disordered" evidence="8">
    <location>
        <begin position="878"/>
        <end position="910"/>
    </location>
</feature>
<name>H2YMF3_CIOSA</name>
<feature type="compositionally biased region" description="Polar residues" evidence="8">
    <location>
        <begin position="888"/>
        <end position="904"/>
    </location>
</feature>
<accession>H2YMF3</accession>
<dbReference type="FunCoup" id="H2YMF3">
    <property type="interactions" value="496"/>
</dbReference>
<dbReference type="PANTHER" id="PTHR13742:SF17">
    <property type="entry name" value="RE32990P-RELATED"/>
    <property type="match status" value="1"/>
</dbReference>
<dbReference type="InterPro" id="IPR002719">
    <property type="entry name" value="RB_B"/>
</dbReference>
<evidence type="ECO:0000256" key="6">
    <source>
        <dbReference type="ARBA" id="ARBA00023242"/>
    </source>
</evidence>
<dbReference type="SMART" id="SM01367">
    <property type="entry name" value="DUF3452"/>
    <property type="match status" value="1"/>
</dbReference>